<keyword evidence="1" id="KW-0175">Coiled coil</keyword>
<reference evidence="3 4" key="1">
    <citation type="submission" date="2019-02" db="EMBL/GenBank/DDBJ databases">
        <authorList>
            <person name="Goldberg S.R."/>
            <person name="Haltli B.A."/>
            <person name="Correa H."/>
            <person name="Russell K.G."/>
        </authorList>
    </citation>
    <scope>NUCLEOTIDE SEQUENCE [LARGE SCALE GENOMIC DNA]</scope>
    <source>
        <strain evidence="3 4">JCM 16186</strain>
    </source>
</reference>
<name>A0ABW9RQ64_9BACT</name>
<evidence type="ECO:0000256" key="2">
    <source>
        <dbReference type="SAM" id="MobiDB-lite"/>
    </source>
</evidence>
<dbReference type="EMBL" id="SMLW01000574">
    <property type="protein sequence ID" value="MTI26304.1"/>
    <property type="molecule type" value="Genomic_DNA"/>
</dbReference>
<accession>A0ABW9RQ64</accession>
<proteinExistence type="predicted"/>
<protein>
    <submittedName>
        <fullName evidence="3">Uncharacterized protein</fullName>
    </submittedName>
</protein>
<feature type="region of interest" description="Disordered" evidence="2">
    <location>
        <begin position="175"/>
        <end position="194"/>
    </location>
</feature>
<evidence type="ECO:0000313" key="4">
    <source>
        <dbReference type="Proteomes" id="UP000798808"/>
    </source>
</evidence>
<dbReference type="RefSeq" id="WP_155173316.1">
    <property type="nucleotide sequence ID" value="NZ_BAAAFL010000012.1"/>
</dbReference>
<dbReference type="Proteomes" id="UP000798808">
    <property type="component" value="Unassembled WGS sequence"/>
</dbReference>
<keyword evidence="4" id="KW-1185">Reference proteome</keyword>
<sequence>MDLDFSKFDQQAGKALIEAIRSLIEDYHNEEDKAFFEKTAADNINKLYELAKRHAPDAVKGTKSIVKEKPDGDLRRFVNGVIQRLTVLGEQVPDGDLEGIMFNTASDLQKALDIQDDQAMIKAAKEAVQPYLHWEKTIERNQELRFGHVYEDEKQPRRHAAEVVDELLDKLGEGKEEVKKSRRKKNSHRGEEKSKLNKQLIREVILKLNALLEKKLPAELQAILETTTMDLGEAMDLEGKAIEKQVSEAVESFRKWIPELIDTRDSRRAVTAINMLVNALGDDLFELTKDEEKRHEKSKKIMEELQEVEKDIEQCRAVIREHNKKKRESEGPKPKKTRYMQLRERLLSIANLIPDKLKENLEVQQETEAVLLSTHSKLIKVWGMNKLKAKLGEKAIKERFDAMEEKIEKEERKKIAEQWKKDLPSIEKVLPIVGKDKQTIKEAAIDVINNLKQAIVFYEEDPAKAAKYLKSHFEPHFIEKHLPKYVREALKL</sequence>
<gene>
    <name evidence="3" type="ORF">E1163_15205</name>
</gene>
<evidence type="ECO:0000313" key="3">
    <source>
        <dbReference type="EMBL" id="MTI26304.1"/>
    </source>
</evidence>
<comment type="caution">
    <text evidence="3">The sequence shown here is derived from an EMBL/GenBank/DDBJ whole genome shotgun (WGS) entry which is preliminary data.</text>
</comment>
<evidence type="ECO:0000256" key="1">
    <source>
        <dbReference type="SAM" id="Coils"/>
    </source>
</evidence>
<organism evidence="3 4">
    <name type="scientific">Fulvivirga kasyanovii</name>
    <dbReference type="NCBI Taxonomy" id="396812"/>
    <lineage>
        <taxon>Bacteria</taxon>
        <taxon>Pseudomonadati</taxon>
        <taxon>Bacteroidota</taxon>
        <taxon>Cytophagia</taxon>
        <taxon>Cytophagales</taxon>
        <taxon>Fulvivirgaceae</taxon>
        <taxon>Fulvivirga</taxon>
    </lineage>
</organism>
<feature type="coiled-coil region" evidence="1">
    <location>
        <begin position="288"/>
        <end position="325"/>
    </location>
</feature>